<feature type="region of interest" description="Disordered" evidence="1">
    <location>
        <begin position="1"/>
        <end position="30"/>
    </location>
</feature>
<feature type="compositionally biased region" description="Basic and acidic residues" evidence="1">
    <location>
        <begin position="245"/>
        <end position="254"/>
    </location>
</feature>
<sequence>MRHVQENQALYPGNRQPMPLASDGQHDQNRKDALRGIQSGHTHKVTGEPLHRDEKQLAMLHNDNHATTTTVKRLPESESRQEGGMASDLKRIMEESGAKGQLRANPGWRPLSPNQRIAHEAPARLGSESRNPPDANAAPPKKQKPKADPRVKEEEERRKAEGYIPTTASGTTLRHRKGQLPPPEPIKKDKKPKPKDESETNLIKGHQLPAGHRWTPNKTGASHAGAPVPNKDSENRYPPRPQNIDAHRNRDKTTRPLTPPADANPGKKSEKEKFDENLAKFNQDHPMVKRPPHKAKVHEAPAQLQTPPSPPSAARGSSGRQSNTNAEAGPSNSKPKAFKPPKKGGKD</sequence>
<feature type="region of interest" description="Disordered" evidence="1">
    <location>
        <begin position="62"/>
        <end position="347"/>
    </location>
</feature>
<accession>A0A409W2V2</accession>
<proteinExistence type="predicted"/>
<evidence type="ECO:0000313" key="3">
    <source>
        <dbReference type="Proteomes" id="UP000284842"/>
    </source>
</evidence>
<dbReference type="Proteomes" id="UP000284842">
    <property type="component" value="Unassembled WGS sequence"/>
</dbReference>
<feature type="compositionally biased region" description="Basic and acidic residues" evidence="1">
    <location>
        <begin position="265"/>
        <end position="287"/>
    </location>
</feature>
<feature type="compositionally biased region" description="Basic and acidic residues" evidence="1">
    <location>
        <begin position="88"/>
        <end position="97"/>
    </location>
</feature>
<organism evidence="2 3">
    <name type="scientific">Panaeolus cyanescens</name>
    <dbReference type="NCBI Taxonomy" id="181874"/>
    <lineage>
        <taxon>Eukaryota</taxon>
        <taxon>Fungi</taxon>
        <taxon>Dikarya</taxon>
        <taxon>Basidiomycota</taxon>
        <taxon>Agaricomycotina</taxon>
        <taxon>Agaricomycetes</taxon>
        <taxon>Agaricomycetidae</taxon>
        <taxon>Agaricales</taxon>
        <taxon>Agaricineae</taxon>
        <taxon>Galeropsidaceae</taxon>
        <taxon>Panaeolus</taxon>
    </lineage>
</organism>
<feature type="compositionally biased region" description="Polar residues" evidence="1">
    <location>
        <begin position="321"/>
        <end position="333"/>
    </location>
</feature>
<reference evidence="2 3" key="1">
    <citation type="journal article" date="2018" name="Evol. Lett.">
        <title>Horizontal gene cluster transfer increased hallucinogenic mushroom diversity.</title>
        <authorList>
            <person name="Reynolds H.T."/>
            <person name="Vijayakumar V."/>
            <person name="Gluck-Thaler E."/>
            <person name="Korotkin H.B."/>
            <person name="Matheny P.B."/>
            <person name="Slot J.C."/>
        </authorList>
    </citation>
    <scope>NUCLEOTIDE SEQUENCE [LARGE SCALE GENOMIC DNA]</scope>
    <source>
        <strain evidence="2 3">2629</strain>
    </source>
</reference>
<dbReference type="AlphaFoldDB" id="A0A409W2V2"/>
<evidence type="ECO:0000256" key="1">
    <source>
        <dbReference type="SAM" id="MobiDB-lite"/>
    </source>
</evidence>
<comment type="caution">
    <text evidence="2">The sequence shown here is derived from an EMBL/GenBank/DDBJ whole genome shotgun (WGS) entry which is preliminary data.</text>
</comment>
<gene>
    <name evidence="2" type="ORF">CVT24_001182</name>
</gene>
<protein>
    <submittedName>
        <fullName evidence="2">Uncharacterized protein</fullName>
    </submittedName>
</protein>
<evidence type="ECO:0000313" key="2">
    <source>
        <dbReference type="EMBL" id="PPQ72854.1"/>
    </source>
</evidence>
<dbReference type="EMBL" id="NHTK01005848">
    <property type="protein sequence ID" value="PPQ72854.1"/>
    <property type="molecule type" value="Genomic_DNA"/>
</dbReference>
<name>A0A409W2V2_9AGAR</name>
<keyword evidence="3" id="KW-1185">Reference proteome</keyword>
<dbReference type="InParanoid" id="A0A409W2V2"/>
<feature type="compositionally biased region" description="Basic residues" evidence="1">
    <location>
        <begin position="336"/>
        <end position="347"/>
    </location>
</feature>
<dbReference type="OrthoDB" id="3043759at2759"/>
<feature type="compositionally biased region" description="Basic and acidic residues" evidence="1">
    <location>
        <begin position="145"/>
        <end position="161"/>
    </location>
</feature>